<gene>
    <name evidence="2" type="ORF">DP114_22785</name>
</gene>
<dbReference type="AlphaFoldDB" id="A0A856MN37"/>
<dbReference type="Proteomes" id="UP000503129">
    <property type="component" value="Chromosome"/>
</dbReference>
<dbReference type="EMBL" id="CP030118">
    <property type="protein sequence ID" value="QDL10346.1"/>
    <property type="molecule type" value="Genomic_DNA"/>
</dbReference>
<name>A0A856MN37_9CYAN</name>
<evidence type="ECO:0000259" key="1">
    <source>
        <dbReference type="Pfam" id="PF03435"/>
    </source>
</evidence>
<dbReference type="InterPro" id="IPR005097">
    <property type="entry name" value="Sacchrp_dh_NADP-bd"/>
</dbReference>
<evidence type="ECO:0000313" key="3">
    <source>
        <dbReference type="Proteomes" id="UP000503129"/>
    </source>
</evidence>
<sequence>MTKRVLILGGRGRIGGSVAKDLLTHTQAEVTITGRTPGNRTGDSRVQHLVLDLADVEKLKKAIASTDLVVHCAGPFHYRDANVLKICIEHGVNYVDVSDHRSYTSKALIYNDAAVSAGVTAIVNTGIFPGISNSMVRQGVEQFDTPEKIHLSYLVSGSGGAGVTVMRTTFLGLQQPIEAWIDGKWQTVKPYSQRENLDFPPPYGRSGVYWFDMPETFTLPHAFPSVKTVITKFGSVPDFYNHLTWIAAHIFPKQLMQQKSAIEFLAHVSHFMTDVTNPFSGIGVTVRSEITGQKDDKIATFCSTLVHENTAVASGCGTGSIAQLLLDGKLKKPGVSPVEEALPTDLFEQTMQSRSIDISHEWLYKQKFDNRQIENEYPRRKT</sequence>
<feature type="domain" description="Saccharopine dehydrogenase NADP binding" evidence="1">
    <location>
        <begin position="5"/>
        <end position="122"/>
    </location>
</feature>
<reference evidence="2 3" key="1">
    <citation type="submission" date="2018-06" db="EMBL/GenBank/DDBJ databases">
        <title>Comparative genomics of Brasilonema spp. strains.</title>
        <authorList>
            <person name="Alvarenga D.O."/>
            <person name="Fiore M.F."/>
            <person name="Varani A.M."/>
        </authorList>
    </citation>
    <scope>NUCLEOTIDE SEQUENCE [LARGE SCALE GENOMIC DNA]</scope>
    <source>
        <strain evidence="2 3">CENA114</strain>
    </source>
</reference>
<dbReference type="Gene3D" id="3.40.50.720">
    <property type="entry name" value="NAD(P)-binding Rossmann-like Domain"/>
    <property type="match status" value="1"/>
</dbReference>
<dbReference type="KEGG" id="bsen:DP114_22785"/>
<evidence type="ECO:0000313" key="2">
    <source>
        <dbReference type="EMBL" id="QDL10346.1"/>
    </source>
</evidence>
<keyword evidence="3" id="KW-1185">Reference proteome</keyword>
<dbReference type="PANTHER" id="PTHR43796">
    <property type="entry name" value="CARBOXYNORSPERMIDINE SYNTHASE"/>
    <property type="match status" value="1"/>
</dbReference>
<accession>A0A856MN37</accession>
<dbReference type="InterPro" id="IPR036291">
    <property type="entry name" value="NAD(P)-bd_dom_sf"/>
</dbReference>
<proteinExistence type="predicted"/>
<dbReference type="Gene3D" id="3.30.360.10">
    <property type="entry name" value="Dihydrodipicolinate Reductase, domain 2"/>
    <property type="match status" value="1"/>
</dbReference>
<dbReference type="PANTHER" id="PTHR43796:SF2">
    <property type="entry name" value="CARBOXYNORSPERMIDINE SYNTHASE"/>
    <property type="match status" value="1"/>
</dbReference>
<dbReference type="RefSeq" id="WP_171977182.1">
    <property type="nucleotide sequence ID" value="NZ_CAWOXK010000001.1"/>
</dbReference>
<organism evidence="2 3">
    <name type="scientific">Brasilonema sennae CENA114</name>
    <dbReference type="NCBI Taxonomy" id="415709"/>
    <lineage>
        <taxon>Bacteria</taxon>
        <taxon>Bacillati</taxon>
        <taxon>Cyanobacteriota</taxon>
        <taxon>Cyanophyceae</taxon>
        <taxon>Nostocales</taxon>
        <taxon>Scytonemataceae</taxon>
        <taxon>Brasilonema</taxon>
        <taxon>Bromeliae group (in: Brasilonema)</taxon>
    </lineage>
</organism>
<protein>
    <submittedName>
        <fullName evidence="2">Saccharopine dehydrogenase</fullName>
    </submittedName>
</protein>
<dbReference type="SUPFAM" id="SSF51735">
    <property type="entry name" value="NAD(P)-binding Rossmann-fold domains"/>
    <property type="match status" value="1"/>
</dbReference>
<dbReference type="Pfam" id="PF03435">
    <property type="entry name" value="Sacchrp_dh_NADP"/>
    <property type="match status" value="1"/>
</dbReference>